<evidence type="ECO:0000256" key="1">
    <source>
        <dbReference type="ARBA" id="ARBA00022801"/>
    </source>
</evidence>
<dbReference type="Gene3D" id="3.40.50.1820">
    <property type="entry name" value="alpha/beta hydrolase"/>
    <property type="match status" value="1"/>
</dbReference>
<dbReference type="InterPro" id="IPR051340">
    <property type="entry name" value="Haloalkane_dehalogenase"/>
</dbReference>
<dbReference type="PRINTS" id="PR00412">
    <property type="entry name" value="EPOXHYDRLASE"/>
</dbReference>
<name>A0ABT3T4G6_9GAMM</name>
<dbReference type="InterPro" id="IPR029058">
    <property type="entry name" value="AB_hydrolase_fold"/>
</dbReference>
<keyword evidence="1 3" id="KW-0378">Hydrolase</keyword>
<dbReference type="PANTHER" id="PTHR42977:SF3">
    <property type="entry name" value="AB HYDROLASE-1 DOMAIN-CONTAINING PROTEIN"/>
    <property type="match status" value="1"/>
</dbReference>
<dbReference type="InterPro" id="IPR000073">
    <property type="entry name" value="AB_hydrolase_1"/>
</dbReference>
<protein>
    <submittedName>
        <fullName evidence="3">Alpha/beta fold hydrolase</fullName>
    </submittedName>
</protein>
<dbReference type="SUPFAM" id="SSF53474">
    <property type="entry name" value="alpha/beta-Hydrolases"/>
    <property type="match status" value="1"/>
</dbReference>
<gene>
    <name evidence="3" type="ORF">EYC82_07260</name>
</gene>
<dbReference type="InterPro" id="IPR000639">
    <property type="entry name" value="Epox_hydrolase-like"/>
</dbReference>
<dbReference type="EMBL" id="SHNO01000001">
    <property type="protein sequence ID" value="MCX2977151.1"/>
    <property type="molecule type" value="Genomic_DNA"/>
</dbReference>
<dbReference type="RefSeq" id="WP_279248881.1">
    <property type="nucleotide sequence ID" value="NZ_SHNO01000001.1"/>
</dbReference>
<feature type="domain" description="AB hydrolase-1" evidence="2">
    <location>
        <begin position="84"/>
        <end position="325"/>
    </location>
</feature>
<keyword evidence="4" id="KW-1185">Reference proteome</keyword>
<evidence type="ECO:0000313" key="4">
    <source>
        <dbReference type="Proteomes" id="UP001143304"/>
    </source>
</evidence>
<dbReference type="Pfam" id="PF00561">
    <property type="entry name" value="Abhydrolase_1"/>
    <property type="match status" value="1"/>
</dbReference>
<reference evidence="3" key="1">
    <citation type="submission" date="2019-02" db="EMBL/GenBank/DDBJ databases">
        <authorList>
            <person name="Li S.-H."/>
        </authorList>
    </citation>
    <scope>NUCLEOTIDE SEQUENCE</scope>
    <source>
        <strain evidence="3">IMCC11814</strain>
    </source>
</reference>
<sequence>MLKTLLLIAASILALAVLLAIWITRDGELITPEGAGTVTLDAGEFEAYPLPEYVTEVLTEDYKSYLVEVESGIKIHVLEVGTGYPVYLQHGNPTSGLLYRKVAAKLPTERIRVIMPTMVGLGFSSKIPVSEHKLENHVRWMNSVIEQLDLTELVYVGQDWGGPVGMGALAMSPDLLKGAVLLNTALKAPTKKADLSTAHAAVKSPVIGELIMEVFTTVFDQLHGAQGDPDSMNESVKSLYARPVLESGNAKAPVALMRMVADGPDHPSTPAMQVIEAYVDTLDIPAEIVWGNNDPILGASVALMKRSFPNAPVTETEAGHFLQEEVPEVIAEAIVRVVDKLETATPNASE</sequence>
<dbReference type="GO" id="GO:0016787">
    <property type="term" value="F:hydrolase activity"/>
    <property type="evidence" value="ECO:0007669"/>
    <property type="project" value="UniProtKB-KW"/>
</dbReference>
<dbReference type="PANTHER" id="PTHR42977">
    <property type="entry name" value="HYDROLASE-RELATED"/>
    <property type="match status" value="1"/>
</dbReference>
<dbReference type="Proteomes" id="UP001143304">
    <property type="component" value="Unassembled WGS sequence"/>
</dbReference>
<accession>A0ABT3T4G6</accession>
<comment type="caution">
    <text evidence="3">The sequence shown here is derived from an EMBL/GenBank/DDBJ whole genome shotgun (WGS) entry which is preliminary data.</text>
</comment>
<evidence type="ECO:0000259" key="2">
    <source>
        <dbReference type="Pfam" id="PF00561"/>
    </source>
</evidence>
<proteinExistence type="predicted"/>
<evidence type="ECO:0000313" key="3">
    <source>
        <dbReference type="EMBL" id="MCX2977151.1"/>
    </source>
</evidence>
<organism evidence="3 4">
    <name type="scientific">Candidatus Marimicrobium litorale</name>
    <dbReference type="NCBI Taxonomy" id="2518991"/>
    <lineage>
        <taxon>Bacteria</taxon>
        <taxon>Pseudomonadati</taxon>
        <taxon>Pseudomonadota</taxon>
        <taxon>Gammaproteobacteria</taxon>
        <taxon>Cellvibrionales</taxon>
        <taxon>Halieaceae</taxon>
        <taxon>Marimicrobium</taxon>
    </lineage>
</organism>